<dbReference type="Pfam" id="PF00990">
    <property type="entry name" value="GGDEF"/>
    <property type="match status" value="1"/>
</dbReference>
<dbReference type="EC" id="2.7.7.65" evidence="2"/>
<dbReference type="GO" id="GO:0005886">
    <property type="term" value="C:plasma membrane"/>
    <property type="evidence" value="ECO:0007669"/>
    <property type="project" value="TreeGrafter"/>
</dbReference>
<dbReference type="AlphaFoldDB" id="A0A1T4Q2C3"/>
<dbReference type="InterPro" id="IPR043128">
    <property type="entry name" value="Rev_trsase/Diguanyl_cyclase"/>
</dbReference>
<dbReference type="EMBL" id="FUXP01000004">
    <property type="protein sequence ID" value="SJZ97879.1"/>
    <property type="molecule type" value="Genomic_DNA"/>
</dbReference>
<dbReference type="PANTHER" id="PTHR45138">
    <property type="entry name" value="REGULATORY COMPONENTS OF SENSORY TRANSDUCTION SYSTEM"/>
    <property type="match status" value="1"/>
</dbReference>
<evidence type="ECO:0000256" key="2">
    <source>
        <dbReference type="ARBA" id="ARBA00012528"/>
    </source>
</evidence>
<keyword evidence="4" id="KW-1133">Transmembrane helix</keyword>
<proteinExistence type="predicted"/>
<name>A0A1T4Q2C3_9GAMM</name>
<feature type="transmembrane region" description="Helical" evidence="4">
    <location>
        <begin position="72"/>
        <end position="96"/>
    </location>
</feature>
<evidence type="ECO:0000256" key="4">
    <source>
        <dbReference type="SAM" id="Phobius"/>
    </source>
</evidence>
<dbReference type="InterPro" id="IPR029787">
    <property type="entry name" value="Nucleotide_cyclase"/>
</dbReference>
<feature type="transmembrane region" description="Helical" evidence="4">
    <location>
        <begin position="39"/>
        <end position="60"/>
    </location>
</feature>
<dbReference type="PROSITE" id="PS50887">
    <property type="entry name" value="GGDEF"/>
    <property type="match status" value="1"/>
</dbReference>
<dbReference type="InterPro" id="IPR050469">
    <property type="entry name" value="Diguanylate_Cyclase"/>
</dbReference>
<dbReference type="InterPro" id="IPR000160">
    <property type="entry name" value="GGDEF_dom"/>
</dbReference>
<accession>A0A1T4Q2C3</accession>
<feature type="transmembrane region" description="Helical" evidence="4">
    <location>
        <begin position="130"/>
        <end position="151"/>
    </location>
</feature>
<dbReference type="GO" id="GO:1902201">
    <property type="term" value="P:negative regulation of bacterial-type flagellum-dependent cell motility"/>
    <property type="evidence" value="ECO:0007669"/>
    <property type="project" value="TreeGrafter"/>
</dbReference>
<protein>
    <recommendedName>
        <fullName evidence="2">diguanylate cyclase</fullName>
        <ecNumber evidence="2">2.7.7.65</ecNumber>
    </recommendedName>
</protein>
<gene>
    <name evidence="6" type="ORF">SAMN02745674_01449</name>
</gene>
<evidence type="ECO:0000313" key="6">
    <source>
        <dbReference type="EMBL" id="SJZ97879.1"/>
    </source>
</evidence>
<dbReference type="NCBIfam" id="TIGR00254">
    <property type="entry name" value="GGDEF"/>
    <property type="match status" value="1"/>
</dbReference>
<dbReference type="SUPFAM" id="SSF55073">
    <property type="entry name" value="Nucleotide cyclase"/>
    <property type="match status" value="1"/>
</dbReference>
<keyword evidence="4" id="KW-0472">Membrane</keyword>
<dbReference type="SMART" id="SM00267">
    <property type="entry name" value="GGDEF"/>
    <property type="match status" value="1"/>
</dbReference>
<evidence type="ECO:0000256" key="3">
    <source>
        <dbReference type="ARBA" id="ARBA00034247"/>
    </source>
</evidence>
<comment type="catalytic activity">
    <reaction evidence="3">
        <text>2 GTP = 3',3'-c-di-GMP + 2 diphosphate</text>
        <dbReference type="Rhea" id="RHEA:24898"/>
        <dbReference type="ChEBI" id="CHEBI:33019"/>
        <dbReference type="ChEBI" id="CHEBI:37565"/>
        <dbReference type="ChEBI" id="CHEBI:58805"/>
        <dbReference type="EC" id="2.7.7.65"/>
    </reaction>
</comment>
<keyword evidence="7" id="KW-1185">Reference proteome</keyword>
<reference evidence="6 7" key="1">
    <citation type="submission" date="2017-02" db="EMBL/GenBank/DDBJ databases">
        <authorList>
            <person name="Peterson S.W."/>
        </authorList>
    </citation>
    <scope>NUCLEOTIDE SEQUENCE [LARGE SCALE GENOMIC DNA]</scope>
    <source>
        <strain evidence="6 7">DSM 21749</strain>
    </source>
</reference>
<evidence type="ECO:0000259" key="5">
    <source>
        <dbReference type="PROSITE" id="PS50887"/>
    </source>
</evidence>
<dbReference type="RefSeq" id="WP_159447358.1">
    <property type="nucleotide sequence ID" value="NZ_FUXP01000004.1"/>
</dbReference>
<keyword evidence="4" id="KW-0812">Transmembrane</keyword>
<dbReference type="Gene3D" id="3.30.70.270">
    <property type="match status" value="1"/>
</dbReference>
<dbReference type="STRING" id="1122188.SAMN02745674_01449"/>
<organism evidence="6 7">
    <name type="scientific">Lysobacter spongiicola DSM 21749</name>
    <dbReference type="NCBI Taxonomy" id="1122188"/>
    <lineage>
        <taxon>Bacteria</taxon>
        <taxon>Pseudomonadati</taxon>
        <taxon>Pseudomonadota</taxon>
        <taxon>Gammaproteobacteria</taxon>
        <taxon>Lysobacterales</taxon>
        <taxon>Lysobacteraceae</taxon>
        <taxon>Novilysobacter</taxon>
    </lineage>
</organism>
<feature type="transmembrane region" description="Helical" evidence="4">
    <location>
        <begin position="12"/>
        <end position="32"/>
    </location>
</feature>
<dbReference type="OrthoDB" id="9803824at2"/>
<dbReference type="PANTHER" id="PTHR45138:SF9">
    <property type="entry name" value="DIGUANYLATE CYCLASE DGCM-RELATED"/>
    <property type="match status" value="1"/>
</dbReference>
<comment type="cofactor">
    <cofactor evidence="1">
        <name>Mg(2+)</name>
        <dbReference type="ChEBI" id="CHEBI:18420"/>
    </cofactor>
</comment>
<dbReference type="FunFam" id="3.30.70.270:FF:000001">
    <property type="entry name" value="Diguanylate cyclase domain protein"/>
    <property type="match status" value="1"/>
</dbReference>
<evidence type="ECO:0000313" key="7">
    <source>
        <dbReference type="Proteomes" id="UP000190061"/>
    </source>
</evidence>
<evidence type="ECO:0000256" key="1">
    <source>
        <dbReference type="ARBA" id="ARBA00001946"/>
    </source>
</evidence>
<feature type="transmembrane region" description="Helical" evidence="4">
    <location>
        <begin position="103"/>
        <end position="124"/>
    </location>
</feature>
<dbReference type="CDD" id="cd01949">
    <property type="entry name" value="GGDEF"/>
    <property type="match status" value="1"/>
</dbReference>
<dbReference type="GO" id="GO:0052621">
    <property type="term" value="F:diguanylate cyclase activity"/>
    <property type="evidence" value="ECO:0007669"/>
    <property type="project" value="UniProtKB-EC"/>
</dbReference>
<dbReference type="GO" id="GO:0043709">
    <property type="term" value="P:cell adhesion involved in single-species biofilm formation"/>
    <property type="evidence" value="ECO:0007669"/>
    <property type="project" value="TreeGrafter"/>
</dbReference>
<feature type="domain" description="GGDEF" evidence="5">
    <location>
        <begin position="196"/>
        <end position="325"/>
    </location>
</feature>
<dbReference type="Proteomes" id="UP000190061">
    <property type="component" value="Unassembled WGS sequence"/>
</dbReference>
<sequence length="333" mass="35047">MSIDRLKNDLRLTLILMFGVLTITGITPFVIYRFASGQWAAGLLDIAIQAGIGAAVLYAWRGGDVDRAGLLVAVFCSTGCVAVGQVMGLPGALWLYPVLLANFLLAARSAAAILSVLTVALVSATDALGGAINTGTFVVTAAMVAGFAYIFSYRTEEQRRLLEGVAAMDPLTGALNRRGLDDELDAAMAEAMRTGSPVGLAVLDLDGFKQVNDENGHEAGDAVLLEFAGLVRELTRKSDRFFRLGGDEFALLVPGADADAMSRIAQAVRHAVQNRIAGNGQPVTVSIGATIMLPGDTPGSWLHRADTAMYRAKREGSNRVVVSCPPPAGEGQR</sequence>